<dbReference type="InterPro" id="IPR015807">
    <property type="entry name" value="His-tRNA-ligase"/>
</dbReference>
<dbReference type="InterPro" id="IPR036621">
    <property type="entry name" value="Anticodon-bd_dom_sf"/>
</dbReference>
<keyword evidence="6" id="KW-0547">Nucleotide-binding</keyword>
<evidence type="ECO:0000256" key="10">
    <source>
        <dbReference type="ARBA" id="ARBA00047639"/>
    </source>
</evidence>
<keyword evidence="8" id="KW-0648">Protein biosynthesis</keyword>
<evidence type="ECO:0000256" key="1">
    <source>
        <dbReference type="ARBA" id="ARBA00008226"/>
    </source>
</evidence>
<evidence type="ECO:0000256" key="3">
    <source>
        <dbReference type="ARBA" id="ARBA00012815"/>
    </source>
</evidence>
<dbReference type="GO" id="GO:0005737">
    <property type="term" value="C:cytoplasm"/>
    <property type="evidence" value="ECO:0007669"/>
    <property type="project" value="UniProtKB-UniRule"/>
</dbReference>
<comment type="subunit">
    <text evidence="2">Homodimer.</text>
</comment>
<proteinExistence type="inferred from homology"/>
<evidence type="ECO:0000256" key="6">
    <source>
        <dbReference type="ARBA" id="ARBA00022741"/>
    </source>
</evidence>
<feature type="binding site" evidence="12">
    <location>
        <begin position="87"/>
        <end position="89"/>
    </location>
    <ligand>
        <name>L-histidine</name>
        <dbReference type="ChEBI" id="CHEBI:57595"/>
    </ligand>
</feature>
<dbReference type="PROSITE" id="PS50862">
    <property type="entry name" value="AA_TRNA_LIGASE_II"/>
    <property type="match status" value="1"/>
</dbReference>
<evidence type="ECO:0000256" key="4">
    <source>
        <dbReference type="ARBA" id="ARBA00017399"/>
    </source>
</evidence>
<dbReference type="InterPro" id="IPR004154">
    <property type="entry name" value="Anticodon-bd"/>
</dbReference>
<sequence length="459" mass="50728">MARPTPLSGFPEWLPSQRIIEQHMLVTIQEVFELHGFSGIETRAVEPLEQLLRKGETSKEVYVLQRLQAADDAPQAAADKALGLHFDLTVPFARYVLEHSGRLNFPFKRYQIQKVWRGERPQDGRFREFYQADIDVVGQGELPYHYEVELPLVMARALLALAPYGVPPFTIYVNNRRLAEGFYRGIGLTHIEEILRSIDKIDKIGPGKVADLLVADAGATAEQAHLCLELAAIHGSDETVIDTISELAHREGVNHPLFDQGLTELRELLAAAQVRAPGLVEANLKIARGLDYYTGSVYECVLHGHEDLGSICSGGRYDTLASDGKNTYPGVGLSIGVSRLVSRLFAHNLVEVTRETPTAVLVAVNDEADRHASTVVADQLRARKVSADVAPSAAKFGKQIKYADKRGIPFVWFPPTQAQPQHTVKDIRTGEQHEANPDTWLPPAGDLHPTTQPVAAREQ</sequence>
<dbReference type="NCBIfam" id="TIGR00442">
    <property type="entry name" value="hisS"/>
    <property type="match status" value="1"/>
</dbReference>
<dbReference type="Pfam" id="PF13393">
    <property type="entry name" value="tRNA-synt_His"/>
    <property type="match status" value="1"/>
</dbReference>
<dbReference type="Pfam" id="PF03129">
    <property type="entry name" value="HGTP_anticodon"/>
    <property type="match status" value="1"/>
</dbReference>
<evidence type="ECO:0000256" key="13">
    <source>
        <dbReference type="SAM" id="MobiDB-lite"/>
    </source>
</evidence>
<keyword evidence="16" id="KW-1185">Reference proteome</keyword>
<dbReference type="InterPro" id="IPR004516">
    <property type="entry name" value="HisRS/HisZ"/>
</dbReference>
<feature type="region of interest" description="Disordered" evidence="13">
    <location>
        <begin position="433"/>
        <end position="459"/>
    </location>
</feature>
<dbReference type="eggNOG" id="COG0124">
    <property type="taxonomic scope" value="Bacteria"/>
</dbReference>
<dbReference type="InterPro" id="IPR045864">
    <property type="entry name" value="aa-tRNA-synth_II/BPL/LPL"/>
</dbReference>
<comment type="similarity">
    <text evidence="1">Belongs to the class-II aminoacyl-tRNA synthetase family.</text>
</comment>
<feature type="binding site" evidence="12">
    <location>
        <position position="288"/>
    </location>
    <ligand>
        <name>L-histidine</name>
        <dbReference type="ChEBI" id="CHEBI:57595"/>
    </ligand>
</feature>
<dbReference type="KEGG" id="jde:Jden_1360"/>
<gene>
    <name evidence="15" type="ordered locus">Jden_1360</name>
</gene>
<dbReference type="PANTHER" id="PTHR11476">
    <property type="entry name" value="HISTIDYL-TRNA SYNTHETASE"/>
    <property type="match status" value="1"/>
</dbReference>
<dbReference type="GO" id="GO:0004821">
    <property type="term" value="F:histidine-tRNA ligase activity"/>
    <property type="evidence" value="ECO:0007669"/>
    <property type="project" value="UniProtKB-UniRule"/>
</dbReference>
<evidence type="ECO:0000256" key="2">
    <source>
        <dbReference type="ARBA" id="ARBA00011738"/>
    </source>
</evidence>
<dbReference type="InterPro" id="IPR041715">
    <property type="entry name" value="HisRS-like_core"/>
</dbReference>
<keyword evidence="15" id="KW-0436">Ligase</keyword>
<dbReference type="STRING" id="471856.Jden_1360"/>
<evidence type="ECO:0000313" key="15">
    <source>
        <dbReference type="EMBL" id="ACV09016.1"/>
    </source>
</evidence>
<keyword evidence="9 15" id="KW-0030">Aminoacyl-tRNA synthetase</keyword>
<feature type="binding site" evidence="12">
    <location>
        <position position="135"/>
    </location>
    <ligand>
        <name>L-histidine</name>
        <dbReference type="ChEBI" id="CHEBI:57595"/>
    </ligand>
</feature>
<dbReference type="PIRSF" id="PIRSF001549">
    <property type="entry name" value="His-tRNA_synth"/>
    <property type="match status" value="1"/>
</dbReference>
<feature type="binding site" evidence="12">
    <location>
        <position position="131"/>
    </location>
    <ligand>
        <name>L-histidine</name>
        <dbReference type="ChEBI" id="CHEBI:57595"/>
    </ligand>
</feature>
<dbReference type="GO" id="GO:0005524">
    <property type="term" value="F:ATP binding"/>
    <property type="evidence" value="ECO:0007669"/>
    <property type="project" value="UniProtKB-KW"/>
</dbReference>
<evidence type="ECO:0000256" key="7">
    <source>
        <dbReference type="ARBA" id="ARBA00022840"/>
    </source>
</evidence>
<dbReference type="HOGENOM" id="CLU_025113_3_0_11"/>
<organism evidence="15 16">
    <name type="scientific">Jonesia denitrificans (strain ATCC 14870 / DSM 20603 / BCRC 15368 / CIP 55.134 / JCM 11481 / NBRC 15587 / NCTC 10816 / Prevot 55134)</name>
    <name type="common">Listeria denitrificans</name>
    <dbReference type="NCBI Taxonomy" id="471856"/>
    <lineage>
        <taxon>Bacteria</taxon>
        <taxon>Bacillati</taxon>
        <taxon>Actinomycetota</taxon>
        <taxon>Actinomycetes</taxon>
        <taxon>Micrococcales</taxon>
        <taxon>Jonesiaceae</taxon>
        <taxon>Jonesia</taxon>
    </lineage>
</organism>
<dbReference type="GO" id="GO:0006427">
    <property type="term" value="P:histidyl-tRNA aminoacylation"/>
    <property type="evidence" value="ECO:0007669"/>
    <property type="project" value="UniProtKB-UniRule"/>
</dbReference>
<evidence type="ECO:0000256" key="9">
    <source>
        <dbReference type="ARBA" id="ARBA00023146"/>
    </source>
</evidence>
<dbReference type="PANTHER" id="PTHR11476:SF7">
    <property type="entry name" value="HISTIDINE--TRNA LIGASE"/>
    <property type="match status" value="1"/>
</dbReference>
<dbReference type="SUPFAM" id="SSF52954">
    <property type="entry name" value="Class II aaRS ABD-related"/>
    <property type="match status" value="1"/>
</dbReference>
<evidence type="ECO:0000313" key="16">
    <source>
        <dbReference type="Proteomes" id="UP000000628"/>
    </source>
</evidence>
<dbReference type="Gene3D" id="3.30.930.10">
    <property type="entry name" value="Bira Bifunctional Protein, Domain 2"/>
    <property type="match status" value="1"/>
</dbReference>
<feature type="domain" description="Aminoacyl-transfer RNA synthetases class-II family profile" evidence="14">
    <location>
        <begin position="20"/>
        <end position="357"/>
    </location>
</feature>
<protein>
    <recommendedName>
        <fullName evidence="4 11">Histidine--tRNA ligase</fullName>
        <ecNumber evidence="3 11">6.1.1.21</ecNumber>
    </recommendedName>
</protein>
<reference evidence="15 16" key="1">
    <citation type="journal article" date="2009" name="Stand. Genomic Sci.">
        <title>Complete genome sequence of Jonesia denitrificans type strain (Prevot 55134).</title>
        <authorList>
            <person name="Pukall R."/>
            <person name="Gehrich-Schroter G."/>
            <person name="Lapidus A."/>
            <person name="Nolan M."/>
            <person name="Glavina Del Rio T."/>
            <person name="Lucas S."/>
            <person name="Chen F."/>
            <person name="Tice H."/>
            <person name="Pitluck S."/>
            <person name="Cheng J.F."/>
            <person name="Copeland A."/>
            <person name="Saunders E."/>
            <person name="Brettin T."/>
            <person name="Detter J.C."/>
            <person name="Bruce D."/>
            <person name="Goodwin L."/>
            <person name="Pati A."/>
            <person name="Ivanova N."/>
            <person name="Mavromatis K."/>
            <person name="Ovchinnikova G."/>
            <person name="Chen A."/>
            <person name="Palaniappan K."/>
            <person name="Land M."/>
            <person name="Hauser L."/>
            <person name="Chang Y.J."/>
            <person name="Jeffries C.D."/>
            <person name="Chain P."/>
            <person name="Goker M."/>
            <person name="Bristow J."/>
            <person name="Eisen J.A."/>
            <person name="Markowitz V."/>
            <person name="Hugenholtz P."/>
            <person name="Kyrpides N.C."/>
            <person name="Klenk H.P."/>
            <person name="Han C."/>
        </authorList>
    </citation>
    <scope>NUCLEOTIDE SEQUENCE [LARGE SCALE GENOMIC DNA]</scope>
    <source>
        <strain evidence="16">ATCC 14870 / DSM 20603 / BCRC 15368 / CIP 55.134 / JCM 11481 / NBRC 15587 / NCTC 10816 / Prevot 55134</strain>
    </source>
</reference>
<dbReference type="SUPFAM" id="SSF55681">
    <property type="entry name" value="Class II aaRS and biotin synthetases"/>
    <property type="match status" value="1"/>
</dbReference>
<feature type="binding site" evidence="12">
    <location>
        <begin position="292"/>
        <end position="293"/>
    </location>
    <ligand>
        <name>L-histidine</name>
        <dbReference type="ChEBI" id="CHEBI:57595"/>
    </ligand>
</feature>
<evidence type="ECO:0000256" key="11">
    <source>
        <dbReference type="NCBIfam" id="TIGR00442"/>
    </source>
</evidence>
<accession>C7R4F9</accession>
<dbReference type="Gene3D" id="3.40.50.800">
    <property type="entry name" value="Anticodon-binding domain"/>
    <property type="match status" value="1"/>
</dbReference>
<dbReference type="OrthoDB" id="9800814at2"/>
<dbReference type="AlphaFoldDB" id="C7R4F9"/>
<evidence type="ECO:0000256" key="12">
    <source>
        <dbReference type="PIRSR" id="PIRSR001549-1"/>
    </source>
</evidence>
<feature type="binding site" evidence="12">
    <location>
        <position position="117"/>
    </location>
    <ligand>
        <name>L-histidine</name>
        <dbReference type="ChEBI" id="CHEBI:57595"/>
    </ligand>
</feature>
<evidence type="ECO:0000256" key="5">
    <source>
        <dbReference type="ARBA" id="ARBA00022490"/>
    </source>
</evidence>
<keyword evidence="5" id="KW-0963">Cytoplasm</keyword>
<dbReference type="EMBL" id="CP001706">
    <property type="protein sequence ID" value="ACV09016.1"/>
    <property type="molecule type" value="Genomic_DNA"/>
</dbReference>
<evidence type="ECO:0000259" key="14">
    <source>
        <dbReference type="PROSITE" id="PS50862"/>
    </source>
</evidence>
<dbReference type="InterPro" id="IPR006195">
    <property type="entry name" value="aa-tRNA-synth_II"/>
</dbReference>
<dbReference type="Proteomes" id="UP000000628">
    <property type="component" value="Chromosome"/>
</dbReference>
<dbReference type="CDD" id="cd00773">
    <property type="entry name" value="HisRS-like_core"/>
    <property type="match status" value="1"/>
</dbReference>
<keyword evidence="7" id="KW-0067">ATP-binding</keyword>
<dbReference type="RefSeq" id="WP_015771644.1">
    <property type="nucleotide sequence ID" value="NC_013174.1"/>
</dbReference>
<name>C7R4F9_JONDD</name>
<evidence type="ECO:0000256" key="8">
    <source>
        <dbReference type="ARBA" id="ARBA00022917"/>
    </source>
</evidence>
<comment type="catalytic activity">
    <reaction evidence="10">
        <text>tRNA(His) + L-histidine + ATP = L-histidyl-tRNA(His) + AMP + diphosphate + H(+)</text>
        <dbReference type="Rhea" id="RHEA:17313"/>
        <dbReference type="Rhea" id="RHEA-COMP:9665"/>
        <dbReference type="Rhea" id="RHEA-COMP:9689"/>
        <dbReference type="ChEBI" id="CHEBI:15378"/>
        <dbReference type="ChEBI" id="CHEBI:30616"/>
        <dbReference type="ChEBI" id="CHEBI:33019"/>
        <dbReference type="ChEBI" id="CHEBI:57595"/>
        <dbReference type="ChEBI" id="CHEBI:78442"/>
        <dbReference type="ChEBI" id="CHEBI:78527"/>
        <dbReference type="ChEBI" id="CHEBI:456215"/>
        <dbReference type="EC" id="6.1.1.21"/>
    </reaction>
</comment>
<dbReference type="EC" id="6.1.1.21" evidence="3 11"/>